<accession>A0A9P9X477</accession>
<comment type="caution">
    <text evidence="2">The sequence shown here is derived from an EMBL/GenBank/DDBJ whole genome shotgun (WGS) entry which is preliminary data.</text>
</comment>
<evidence type="ECO:0000313" key="3">
    <source>
        <dbReference type="Proteomes" id="UP001056436"/>
    </source>
</evidence>
<dbReference type="EMBL" id="SDAQ01000133">
    <property type="protein sequence ID" value="KAI3535495.1"/>
    <property type="molecule type" value="Genomic_DNA"/>
</dbReference>
<dbReference type="AlphaFoldDB" id="A0A9P9X477"/>
<keyword evidence="1" id="KW-1133">Transmembrane helix</keyword>
<dbReference type="OrthoDB" id="10545537at2759"/>
<gene>
    <name evidence="2" type="ORF">CABS02_12905</name>
</gene>
<proteinExistence type="predicted"/>
<reference evidence="2" key="1">
    <citation type="submission" date="2019-01" db="EMBL/GenBank/DDBJ databases">
        <title>Colletotrichum abscissum LGMF1257.</title>
        <authorList>
            <person name="Baroncelli R."/>
        </authorList>
    </citation>
    <scope>NUCLEOTIDE SEQUENCE</scope>
    <source>
        <strain evidence="2">Ca142</strain>
    </source>
</reference>
<keyword evidence="1" id="KW-0472">Membrane</keyword>
<organism evidence="2 3">
    <name type="scientific">Colletotrichum abscissum</name>
    <dbReference type="NCBI Taxonomy" id="1671311"/>
    <lineage>
        <taxon>Eukaryota</taxon>
        <taxon>Fungi</taxon>
        <taxon>Dikarya</taxon>
        <taxon>Ascomycota</taxon>
        <taxon>Pezizomycotina</taxon>
        <taxon>Sordariomycetes</taxon>
        <taxon>Hypocreomycetidae</taxon>
        <taxon>Glomerellales</taxon>
        <taxon>Glomerellaceae</taxon>
        <taxon>Colletotrichum</taxon>
        <taxon>Colletotrichum acutatum species complex</taxon>
    </lineage>
</organism>
<evidence type="ECO:0000256" key="1">
    <source>
        <dbReference type="SAM" id="Phobius"/>
    </source>
</evidence>
<feature type="transmembrane region" description="Helical" evidence="1">
    <location>
        <begin position="20"/>
        <end position="39"/>
    </location>
</feature>
<evidence type="ECO:0000313" key="2">
    <source>
        <dbReference type="EMBL" id="KAI3535495.1"/>
    </source>
</evidence>
<protein>
    <submittedName>
        <fullName evidence="2">Uncharacterized protein</fullName>
    </submittedName>
</protein>
<keyword evidence="1" id="KW-0812">Transmembrane</keyword>
<name>A0A9P9X477_9PEZI</name>
<dbReference type="Proteomes" id="UP001056436">
    <property type="component" value="Unassembled WGS sequence"/>
</dbReference>
<sequence length="161" mass="18113">MQLHPKHLPEYSFSCFPPFLISLSIAFVSFLLHLSAPLLERNLQSLRGIQFATLSAHLEAIRIASSQNSLHHAAYSRHSHTSIARICLSQLNPSPPPETAHCPFGRTQFQNERFAHLLKQPTCIFSPRPRTTSRSGTALDISLSPTRDVRYQLTMPPHPLI</sequence>
<keyword evidence="3" id="KW-1185">Reference proteome</keyword>